<dbReference type="RefSeq" id="XP_054846532.1">
    <property type="nucleotide sequence ID" value="XM_054990557.1"/>
</dbReference>
<dbReference type="InterPro" id="IPR005746">
    <property type="entry name" value="Thioredoxin"/>
</dbReference>
<dbReference type="InterPro" id="IPR013766">
    <property type="entry name" value="Thioredoxin_domain"/>
</dbReference>
<evidence type="ECO:0000256" key="2">
    <source>
        <dbReference type="ARBA" id="ARBA00023157"/>
    </source>
</evidence>
<dbReference type="GO" id="GO:0015035">
    <property type="term" value="F:protein-disulfide reductase activity"/>
    <property type="evidence" value="ECO:0007669"/>
    <property type="project" value="InterPro"/>
</dbReference>
<keyword evidence="3" id="KW-0676">Redox-active center</keyword>
<dbReference type="KEGG" id="emc:129337075"/>
<dbReference type="AlphaFoldDB" id="A0AA97JYT3"/>
<organism evidence="6 7">
    <name type="scientific">Eublepharis macularius</name>
    <name type="common">Leopard gecko</name>
    <name type="synonym">Cyrtodactylus macularius</name>
    <dbReference type="NCBI Taxonomy" id="481883"/>
    <lineage>
        <taxon>Eukaryota</taxon>
        <taxon>Metazoa</taxon>
        <taxon>Chordata</taxon>
        <taxon>Craniata</taxon>
        <taxon>Vertebrata</taxon>
        <taxon>Euteleostomi</taxon>
        <taxon>Lepidosauria</taxon>
        <taxon>Squamata</taxon>
        <taxon>Bifurcata</taxon>
        <taxon>Gekkota</taxon>
        <taxon>Eublepharidae</taxon>
        <taxon>Eublepharinae</taxon>
        <taxon>Eublepharis</taxon>
    </lineage>
</organism>
<dbReference type="Pfam" id="PF00085">
    <property type="entry name" value="Thioredoxin"/>
    <property type="match status" value="1"/>
</dbReference>
<evidence type="ECO:0000256" key="3">
    <source>
        <dbReference type="ARBA" id="ARBA00023284"/>
    </source>
</evidence>
<dbReference type="SUPFAM" id="SSF52833">
    <property type="entry name" value="Thioredoxin-like"/>
    <property type="match status" value="1"/>
</dbReference>
<gene>
    <name evidence="7" type="primary">LOC129337075</name>
</gene>
<accession>A0AA97JYT3</accession>
<dbReference type="PROSITE" id="PS51352">
    <property type="entry name" value="THIOREDOXIN_2"/>
    <property type="match status" value="1"/>
</dbReference>
<dbReference type="CDD" id="cd02947">
    <property type="entry name" value="TRX_family"/>
    <property type="match status" value="1"/>
</dbReference>
<dbReference type="InterPro" id="IPR036249">
    <property type="entry name" value="Thioredoxin-like_sf"/>
</dbReference>
<evidence type="ECO:0000313" key="7">
    <source>
        <dbReference type="RefSeq" id="XP_054846532.1"/>
    </source>
</evidence>
<keyword evidence="1" id="KW-0702">S-nitrosylation</keyword>
<comment type="similarity">
    <text evidence="4">Belongs to the thioredoxin family.</text>
</comment>
<evidence type="ECO:0000256" key="4">
    <source>
        <dbReference type="PIRNR" id="PIRNR000077"/>
    </source>
</evidence>
<sequence>MMKSVASLIEFWEQLTSAGDKLVAVDFSAPWCGPGKTIKPFFHSLCDQYPAVIFFEIDVDEAQDVAAQCDVKCMLTFQFYTNNEKVHEVSGADKEKLEDTIKKFK</sequence>
<dbReference type="PANTHER" id="PTHR46115">
    <property type="entry name" value="THIOREDOXIN-LIKE PROTEIN 1"/>
    <property type="match status" value="1"/>
</dbReference>
<keyword evidence="2" id="KW-1015">Disulfide bond</keyword>
<evidence type="ECO:0000256" key="1">
    <source>
        <dbReference type="ARBA" id="ARBA00022799"/>
    </source>
</evidence>
<dbReference type="PIRSF" id="PIRSF000077">
    <property type="entry name" value="Thioredoxin"/>
    <property type="match status" value="1"/>
</dbReference>
<protein>
    <recommendedName>
        <fullName evidence="4">Thioredoxin</fullName>
    </recommendedName>
</protein>
<dbReference type="Proteomes" id="UP001190640">
    <property type="component" value="Chromosome 10"/>
</dbReference>
<evidence type="ECO:0000259" key="5">
    <source>
        <dbReference type="PROSITE" id="PS51352"/>
    </source>
</evidence>
<keyword evidence="6" id="KW-1185">Reference proteome</keyword>
<name>A0AA97JYT3_EUBMA</name>
<dbReference type="Gene3D" id="3.40.30.10">
    <property type="entry name" value="Glutaredoxin"/>
    <property type="match status" value="1"/>
</dbReference>
<evidence type="ECO:0000313" key="6">
    <source>
        <dbReference type="Proteomes" id="UP001190640"/>
    </source>
</evidence>
<dbReference type="GeneID" id="129337075"/>
<reference evidence="7" key="1">
    <citation type="submission" date="2025-08" db="UniProtKB">
        <authorList>
            <consortium name="RefSeq"/>
        </authorList>
    </citation>
    <scope>IDENTIFICATION</scope>
    <source>
        <tissue evidence="7">Blood</tissue>
    </source>
</reference>
<feature type="domain" description="Thioredoxin" evidence="5">
    <location>
        <begin position="1"/>
        <end position="105"/>
    </location>
</feature>
<proteinExistence type="inferred from homology"/>